<dbReference type="EMBL" id="MN740306">
    <property type="protein sequence ID" value="QHT99185.1"/>
    <property type="molecule type" value="Genomic_DNA"/>
</dbReference>
<dbReference type="InterPro" id="IPR029063">
    <property type="entry name" value="SAM-dependent_MTases_sf"/>
</dbReference>
<sequence length="384" mass="45338">MITLKRFLNVFHSKDESMIDLKHINQYINITHVRVGSKLHKLKDYMKQHNIPKTTIVVLCDNINRRDEYLTRFYNLSLQIHPDKLEIHNSGILPMRNKEMNNNQEIVFKNPIRNLHMLDILQHTKSGIENNPTFLDVLHDLYLHNIIDYKLLTPSATHYISNGRIGSVFSSYYFRASIMNPYLVYSLNQSIFKAKRIFSPTLGWSSYCYGFLESPYVEEYVGTDVIPSVCKKTKELAKNHITSHKVDIYCKPSEDLYKDNTFMQKYKGHFDLVFFSPPYYELELYKSTQQSTDRYKTYEDWLEKYWEVTIKLCHAVLEKSGKLCYILSGYGSNTTKKQFDLLKDMNAITKKYFRLLSTQPMMNKNVHVTSQQEKGEQIMIFVKK</sequence>
<name>A0A6C0J3D0_9ZZZZ</name>
<dbReference type="AlphaFoldDB" id="A0A6C0J3D0"/>
<dbReference type="Gene3D" id="3.40.50.150">
    <property type="entry name" value="Vaccinia Virus protein VP39"/>
    <property type="match status" value="1"/>
</dbReference>
<organism evidence="1">
    <name type="scientific">viral metagenome</name>
    <dbReference type="NCBI Taxonomy" id="1070528"/>
    <lineage>
        <taxon>unclassified sequences</taxon>
        <taxon>metagenomes</taxon>
        <taxon>organismal metagenomes</taxon>
    </lineage>
</organism>
<proteinExistence type="predicted"/>
<accession>A0A6C0J3D0</accession>
<dbReference type="SUPFAM" id="SSF53335">
    <property type="entry name" value="S-adenosyl-L-methionine-dependent methyltransferases"/>
    <property type="match status" value="1"/>
</dbReference>
<protein>
    <recommendedName>
        <fullName evidence="2">DNA methylase N-4/N-6 domain-containing protein</fullName>
    </recommendedName>
</protein>
<evidence type="ECO:0008006" key="2">
    <source>
        <dbReference type="Google" id="ProtNLM"/>
    </source>
</evidence>
<evidence type="ECO:0000313" key="1">
    <source>
        <dbReference type="EMBL" id="QHT99185.1"/>
    </source>
</evidence>
<reference evidence="1" key="1">
    <citation type="journal article" date="2020" name="Nature">
        <title>Giant virus diversity and host interactions through global metagenomics.</title>
        <authorList>
            <person name="Schulz F."/>
            <person name="Roux S."/>
            <person name="Paez-Espino D."/>
            <person name="Jungbluth S."/>
            <person name="Walsh D.A."/>
            <person name="Denef V.J."/>
            <person name="McMahon K.D."/>
            <person name="Konstantinidis K.T."/>
            <person name="Eloe-Fadrosh E.A."/>
            <person name="Kyrpides N.C."/>
            <person name="Woyke T."/>
        </authorList>
    </citation>
    <scope>NUCLEOTIDE SEQUENCE</scope>
    <source>
        <strain evidence="1">GVMAG-M-3300025699-48</strain>
    </source>
</reference>